<proteinExistence type="predicted"/>
<dbReference type="AlphaFoldDB" id="A0A1X6WKT9"/>
<dbReference type="PANTHER" id="PTHR43794">
    <property type="entry name" value="AMINOHYDROLASE SSNA-RELATED"/>
    <property type="match status" value="1"/>
</dbReference>
<dbReference type="EMBL" id="FWFD01000005">
    <property type="protein sequence ID" value="SLM84943.1"/>
    <property type="molecule type" value="Genomic_DNA"/>
</dbReference>
<sequence>MLTLIKNAYILTMDDQFTEYEHGFLLIEDSQIKAIGEMSQLSIDFKDINIVDAEGGLLLPGFVNLHTHLGMIPFRSLGDDTPDRLRRFLFPLEQVVTEKLVAASSEYAMAELMLSGTTTFSDMYYFEETVAKSCEKMKMRGFVGQTIIDMPTCDYETPEKAIEGSRLFIEEWKNHELVTPMIAPHATNTNTVEDFKSIVTLSLETGAPIMMHVSEMDYELTEIKEAYNQSPVEFLNELGFLDCHLIMAHGILLSEKEIELLSSANGLVSVAHCIGANTKSAKGVAPIKSLLEQGVCVGLGTDGPSSGNTLDMFTQMKLMANFQKNHLKDRGAFPAKEIIYLATRGGSEALGLENKIGSLEVGKQADLTLVETKSVNMFPIFDPYSAIVYSANASNVESTWINGEQVVSNHKLVRHNIKELRYELDSQMVIFREEVKRIENK</sequence>
<dbReference type="Gene3D" id="2.30.40.10">
    <property type="entry name" value="Urease, subunit C, domain 1"/>
    <property type="match status" value="1"/>
</dbReference>
<name>A0A1X6WKT9_9ENTE</name>
<organism evidence="3 4">
    <name type="scientific">Vagococcus fluvialis bH819</name>
    <dbReference type="NCBI Taxonomy" id="1255619"/>
    <lineage>
        <taxon>Bacteria</taxon>
        <taxon>Bacillati</taxon>
        <taxon>Bacillota</taxon>
        <taxon>Bacilli</taxon>
        <taxon>Lactobacillales</taxon>
        <taxon>Enterococcaceae</taxon>
        <taxon>Vagococcus</taxon>
    </lineage>
</organism>
<dbReference type="OrthoDB" id="9797498at2"/>
<reference evidence="4" key="1">
    <citation type="submission" date="2017-02" db="EMBL/GenBank/DDBJ databases">
        <authorList>
            <person name="Dridi B."/>
        </authorList>
    </citation>
    <scope>NUCLEOTIDE SEQUENCE [LARGE SCALE GENOMIC DNA]</scope>
    <source>
        <strain evidence="4">bH819</strain>
    </source>
</reference>
<dbReference type="GO" id="GO:0050270">
    <property type="term" value="F:S-adenosylhomocysteine deaminase activity"/>
    <property type="evidence" value="ECO:0007669"/>
    <property type="project" value="UniProtKB-EC"/>
</dbReference>
<keyword evidence="4" id="KW-1185">Reference proteome</keyword>
<keyword evidence="1 3" id="KW-0378">Hydrolase</keyword>
<feature type="domain" description="Amidohydrolase-related" evidence="2">
    <location>
        <begin position="58"/>
        <end position="406"/>
    </location>
</feature>
<dbReference type="InterPro" id="IPR032466">
    <property type="entry name" value="Metal_Hydrolase"/>
</dbReference>
<dbReference type="RefSeq" id="WP_086950590.1">
    <property type="nucleotide sequence ID" value="NZ_FWFD01000005.1"/>
</dbReference>
<dbReference type="Proteomes" id="UP000195918">
    <property type="component" value="Unassembled WGS sequence"/>
</dbReference>
<dbReference type="Pfam" id="PF01979">
    <property type="entry name" value="Amidohydro_1"/>
    <property type="match status" value="1"/>
</dbReference>
<dbReference type="SUPFAM" id="SSF51338">
    <property type="entry name" value="Composite domain of metallo-dependent hydrolases"/>
    <property type="match status" value="1"/>
</dbReference>
<dbReference type="InterPro" id="IPR006680">
    <property type="entry name" value="Amidohydro-rel"/>
</dbReference>
<dbReference type="SUPFAM" id="SSF51556">
    <property type="entry name" value="Metallo-dependent hydrolases"/>
    <property type="match status" value="1"/>
</dbReference>
<evidence type="ECO:0000313" key="4">
    <source>
        <dbReference type="Proteomes" id="UP000195918"/>
    </source>
</evidence>
<dbReference type="InterPro" id="IPR011059">
    <property type="entry name" value="Metal-dep_hydrolase_composite"/>
</dbReference>
<dbReference type="CDD" id="cd01298">
    <property type="entry name" value="ATZ_TRZ_like"/>
    <property type="match status" value="1"/>
</dbReference>
<accession>A0A1X6WKT9</accession>
<gene>
    <name evidence="3" type="ORF">FM121_02530</name>
</gene>
<protein>
    <submittedName>
        <fullName evidence="3">S-adenosylhomocysteine deaminase Methylthioadenosine deaminase</fullName>
        <ecNumber evidence="3">3.5.4.28</ecNumber>
    </submittedName>
</protein>
<evidence type="ECO:0000313" key="3">
    <source>
        <dbReference type="EMBL" id="SLM84943.1"/>
    </source>
</evidence>
<dbReference type="EC" id="3.5.4.28" evidence="3"/>
<dbReference type="InterPro" id="IPR050287">
    <property type="entry name" value="MTA/SAH_deaminase"/>
</dbReference>
<evidence type="ECO:0000256" key="1">
    <source>
        <dbReference type="ARBA" id="ARBA00022801"/>
    </source>
</evidence>
<dbReference type="Gene3D" id="3.20.20.140">
    <property type="entry name" value="Metal-dependent hydrolases"/>
    <property type="match status" value="1"/>
</dbReference>
<evidence type="ECO:0000259" key="2">
    <source>
        <dbReference type="Pfam" id="PF01979"/>
    </source>
</evidence>
<dbReference type="PANTHER" id="PTHR43794:SF11">
    <property type="entry name" value="AMIDOHYDROLASE-RELATED DOMAIN-CONTAINING PROTEIN"/>
    <property type="match status" value="1"/>
</dbReference>